<proteinExistence type="predicted"/>
<dbReference type="EMBL" id="DF977449">
    <property type="protein sequence ID" value="GAW25298.1"/>
    <property type="molecule type" value="Genomic_DNA"/>
</dbReference>
<feature type="region of interest" description="Disordered" evidence="1">
    <location>
        <begin position="68"/>
        <end position="106"/>
    </location>
</feature>
<evidence type="ECO:0000313" key="3">
    <source>
        <dbReference type="Proteomes" id="UP000054516"/>
    </source>
</evidence>
<protein>
    <submittedName>
        <fullName evidence="2">Uncharacterized protein</fullName>
    </submittedName>
</protein>
<accession>A0A1S8A5B5</accession>
<name>A0A1S8A5B5_ROSNE</name>
<dbReference type="AlphaFoldDB" id="A0A1S8A5B5"/>
<evidence type="ECO:0000256" key="1">
    <source>
        <dbReference type="SAM" id="MobiDB-lite"/>
    </source>
</evidence>
<reference evidence="2" key="1">
    <citation type="submission" date="2016-03" db="EMBL/GenBank/DDBJ databases">
        <title>Draft genome sequence of Rosellinia necatrix.</title>
        <authorList>
            <person name="Kanematsu S."/>
        </authorList>
    </citation>
    <scope>NUCLEOTIDE SEQUENCE [LARGE SCALE GENOMIC DNA]</scope>
    <source>
        <strain evidence="2">W97</strain>
    </source>
</reference>
<organism evidence="2">
    <name type="scientific">Rosellinia necatrix</name>
    <name type="common">White root-rot fungus</name>
    <dbReference type="NCBI Taxonomy" id="77044"/>
    <lineage>
        <taxon>Eukaryota</taxon>
        <taxon>Fungi</taxon>
        <taxon>Dikarya</taxon>
        <taxon>Ascomycota</taxon>
        <taxon>Pezizomycotina</taxon>
        <taxon>Sordariomycetes</taxon>
        <taxon>Xylariomycetidae</taxon>
        <taxon>Xylariales</taxon>
        <taxon>Xylariaceae</taxon>
        <taxon>Rosellinia</taxon>
    </lineage>
</organism>
<dbReference type="Proteomes" id="UP000054516">
    <property type="component" value="Unassembled WGS sequence"/>
</dbReference>
<keyword evidence="3" id="KW-1185">Reference proteome</keyword>
<evidence type="ECO:0000313" key="2">
    <source>
        <dbReference type="EMBL" id="GAW25298.1"/>
    </source>
</evidence>
<sequence length="125" mass="13697">MGKDPRGGLCQIQRRQSRLAIIDQYYQKIQGGAGVSRSRASRSKESCRRVGGLAGWFRIYADRCAQAQAQDGGEGEEGEEEPKKGSKKGSKKESKKGSKKESKKGYTPYSVGWLVGWLVVNVEAA</sequence>
<gene>
    <name evidence="2" type="ORF">SAMD00023353_0402040</name>
</gene>
<feature type="compositionally biased region" description="Basic and acidic residues" evidence="1">
    <location>
        <begin position="91"/>
        <end position="104"/>
    </location>
</feature>